<dbReference type="InterPro" id="IPR005828">
    <property type="entry name" value="MFS_sugar_transport-like"/>
</dbReference>
<feature type="transmembrane region" description="Helical" evidence="7">
    <location>
        <begin position="91"/>
        <end position="112"/>
    </location>
</feature>
<dbReference type="InterPro" id="IPR005829">
    <property type="entry name" value="Sugar_transporter_CS"/>
</dbReference>
<dbReference type="SUPFAM" id="SSF103473">
    <property type="entry name" value="MFS general substrate transporter"/>
    <property type="match status" value="1"/>
</dbReference>
<evidence type="ECO:0000313" key="10">
    <source>
        <dbReference type="Proteomes" id="UP001610563"/>
    </source>
</evidence>
<accession>A0ABR4FN48</accession>
<dbReference type="InterPro" id="IPR036259">
    <property type="entry name" value="MFS_trans_sf"/>
</dbReference>
<organism evidence="9 10">
    <name type="scientific">Aspergillus keveii</name>
    <dbReference type="NCBI Taxonomy" id="714993"/>
    <lineage>
        <taxon>Eukaryota</taxon>
        <taxon>Fungi</taxon>
        <taxon>Dikarya</taxon>
        <taxon>Ascomycota</taxon>
        <taxon>Pezizomycotina</taxon>
        <taxon>Eurotiomycetes</taxon>
        <taxon>Eurotiomycetidae</taxon>
        <taxon>Eurotiales</taxon>
        <taxon>Aspergillaceae</taxon>
        <taxon>Aspergillus</taxon>
        <taxon>Aspergillus subgen. Nidulantes</taxon>
    </lineage>
</organism>
<dbReference type="PROSITE" id="PS00216">
    <property type="entry name" value="SUGAR_TRANSPORT_1"/>
    <property type="match status" value="1"/>
</dbReference>
<dbReference type="InterPro" id="IPR050360">
    <property type="entry name" value="MFS_Sugar_Transporters"/>
</dbReference>
<evidence type="ECO:0000256" key="1">
    <source>
        <dbReference type="ARBA" id="ARBA00004141"/>
    </source>
</evidence>
<proteinExistence type="inferred from homology"/>
<evidence type="ECO:0000256" key="7">
    <source>
        <dbReference type="SAM" id="Phobius"/>
    </source>
</evidence>
<evidence type="ECO:0000259" key="8">
    <source>
        <dbReference type="PROSITE" id="PS50850"/>
    </source>
</evidence>
<feature type="compositionally biased region" description="Acidic residues" evidence="6">
    <location>
        <begin position="467"/>
        <end position="476"/>
    </location>
</feature>
<feature type="transmembrane region" description="Helical" evidence="7">
    <location>
        <begin position="39"/>
        <end position="59"/>
    </location>
</feature>
<feature type="transmembrane region" description="Helical" evidence="7">
    <location>
        <begin position="310"/>
        <end position="331"/>
    </location>
</feature>
<dbReference type="PROSITE" id="PS50850">
    <property type="entry name" value="MFS"/>
    <property type="match status" value="1"/>
</dbReference>
<reference evidence="9 10" key="1">
    <citation type="submission" date="2024-07" db="EMBL/GenBank/DDBJ databases">
        <title>Section-level genome sequencing and comparative genomics of Aspergillus sections Usti and Cavernicolus.</title>
        <authorList>
            <consortium name="Lawrence Berkeley National Laboratory"/>
            <person name="Nybo J.L."/>
            <person name="Vesth T.C."/>
            <person name="Theobald S."/>
            <person name="Frisvad J.C."/>
            <person name="Larsen T.O."/>
            <person name="Kjaerboelling I."/>
            <person name="Rothschild-Mancinelli K."/>
            <person name="Lyhne E.K."/>
            <person name="Kogle M.E."/>
            <person name="Barry K."/>
            <person name="Clum A."/>
            <person name="Na H."/>
            <person name="Ledsgaard L."/>
            <person name="Lin J."/>
            <person name="Lipzen A."/>
            <person name="Kuo A."/>
            <person name="Riley R."/>
            <person name="Mondo S."/>
            <person name="Labutti K."/>
            <person name="Haridas S."/>
            <person name="Pangalinan J."/>
            <person name="Salamov A.A."/>
            <person name="Simmons B.A."/>
            <person name="Magnuson J.K."/>
            <person name="Chen J."/>
            <person name="Drula E."/>
            <person name="Henrissat B."/>
            <person name="Wiebenga A."/>
            <person name="Lubbers R.J."/>
            <person name="Gomes A.C."/>
            <person name="Makela M.R."/>
            <person name="Stajich J."/>
            <person name="Grigoriev I.V."/>
            <person name="Mortensen U.H."/>
            <person name="De Vries R.P."/>
            <person name="Baker S.E."/>
            <person name="Andersen M.R."/>
        </authorList>
    </citation>
    <scope>NUCLEOTIDE SEQUENCE [LARGE SCALE GENOMIC DNA]</scope>
    <source>
        <strain evidence="9 10">CBS 209.92</strain>
    </source>
</reference>
<comment type="caution">
    <text evidence="9">The sequence shown here is derived from an EMBL/GenBank/DDBJ whole genome shotgun (WGS) entry which is preliminary data.</text>
</comment>
<feature type="transmembrane region" description="Helical" evidence="7">
    <location>
        <begin position="124"/>
        <end position="148"/>
    </location>
</feature>
<dbReference type="InterPro" id="IPR020846">
    <property type="entry name" value="MFS_dom"/>
</dbReference>
<feature type="domain" description="Major facilitator superfamily (MFS) profile" evidence="8">
    <location>
        <begin position="1"/>
        <end position="433"/>
    </location>
</feature>
<dbReference type="EMBL" id="JBFTWV010000170">
    <property type="protein sequence ID" value="KAL2784703.1"/>
    <property type="molecule type" value="Genomic_DNA"/>
</dbReference>
<feature type="transmembrane region" description="Helical" evidence="7">
    <location>
        <begin position="66"/>
        <end position="85"/>
    </location>
</feature>
<dbReference type="PANTHER" id="PTHR48022:SF33">
    <property type="entry name" value="SUGAR PERMEASE, PUTATIVE (AFU_ORTHOLOGUE AFUA_6G12040)-RELATED"/>
    <property type="match status" value="1"/>
</dbReference>
<feature type="transmembrane region" description="Helical" evidence="7">
    <location>
        <begin position="154"/>
        <end position="177"/>
    </location>
</feature>
<feature type="transmembrane region" description="Helical" evidence="7">
    <location>
        <begin position="411"/>
        <end position="429"/>
    </location>
</feature>
<feature type="region of interest" description="Disordered" evidence="6">
    <location>
        <begin position="454"/>
        <end position="476"/>
    </location>
</feature>
<evidence type="ECO:0000256" key="6">
    <source>
        <dbReference type="SAM" id="MobiDB-lite"/>
    </source>
</evidence>
<evidence type="ECO:0000313" key="9">
    <source>
        <dbReference type="EMBL" id="KAL2784703.1"/>
    </source>
</evidence>
<comment type="subcellular location">
    <subcellularLocation>
        <location evidence="1">Membrane</location>
        <topology evidence="1">Multi-pass membrane protein</topology>
    </subcellularLocation>
</comment>
<name>A0ABR4FN48_9EURO</name>
<feature type="transmembrane region" description="Helical" evidence="7">
    <location>
        <begin position="337"/>
        <end position="358"/>
    </location>
</feature>
<keyword evidence="10" id="KW-1185">Reference proteome</keyword>
<keyword evidence="5 7" id="KW-0472">Membrane</keyword>
<feature type="transmembrane region" description="Helical" evidence="7">
    <location>
        <begin position="379"/>
        <end position="399"/>
    </location>
</feature>
<dbReference type="Proteomes" id="UP001610563">
    <property type="component" value="Unassembled WGS sequence"/>
</dbReference>
<evidence type="ECO:0000256" key="3">
    <source>
        <dbReference type="ARBA" id="ARBA00022692"/>
    </source>
</evidence>
<protein>
    <submittedName>
        <fullName evidence="9">General substrate transporter</fullName>
    </submittedName>
</protein>
<feature type="transmembrane region" description="Helical" evidence="7">
    <location>
        <begin position="278"/>
        <end position="303"/>
    </location>
</feature>
<evidence type="ECO:0000256" key="2">
    <source>
        <dbReference type="ARBA" id="ARBA00010992"/>
    </source>
</evidence>
<comment type="similarity">
    <text evidence="2">Belongs to the major facilitator superfamily. Sugar transporter (TC 2.A.1.1) family.</text>
</comment>
<sequence>MFGYDTIVNGASISMPSFLLYFGEQDGSTLYLPSIWTSLWTAMSALAQAISATGTGYLADRIGRKWSGCIAGVISIAGASVQFTAHTRGALLAGKIVSGFGIGMAITSAMVYASEIVPPRLAPVVQQAMVVFILVMQGVAMGVIRVFVPDMAPSAFRTVLGIQWGVGGLVALAFLFAPESPVYLITSAHEDRAKKLFTLLYRDPHDCASRYTHLVQTIEKEKTLHALTTNKATFAECFRGTNMKRTLTMMFLFSLVNLGGAPFLSQSIYFLTSVGLPVIHVFDISIGGFGLAVVIIIASGIVLKKVRRRTTVLVGCAVNLVVNLIIGVLYYPKGQGPKWGIAVLMNVLISLQSSLLQAPGWSIASEISSYRLRAKSMSLGLMAQTFTTWLITFIVPYMYNVDSGNLGARTGLVFAGVSVLLTWGAWVLVPDLEGLSTEDVDVLYQDKTPVRRFKESKRGAGSAESAGEVDGDAGSV</sequence>
<dbReference type="PANTHER" id="PTHR48022">
    <property type="entry name" value="PLASTIDIC GLUCOSE TRANSPORTER 4"/>
    <property type="match status" value="1"/>
</dbReference>
<feature type="transmembrane region" description="Helical" evidence="7">
    <location>
        <begin position="249"/>
        <end position="272"/>
    </location>
</feature>
<dbReference type="Pfam" id="PF00083">
    <property type="entry name" value="Sugar_tr"/>
    <property type="match status" value="1"/>
</dbReference>
<dbReference type="Gene3D" id="1.20.1250.20">
    <property type="entry name" value="MFS general substrate transporter like domains"/>
    <property type="match status" value="1"/>
</dbReference>
<gene>
    <name evidence="9" type="ORF">BJX66DRAFT_316347</name>
</gene>
<keyword evidence="4 7" id="KW-1133">Transmembrane helix</keyword>
<keyword evidence="3 7" id="KW-0812">Transmembrane</keyword>
<evidence type="ECO:0000256" key="5">
    <source>
        <dbReference type="ARBA" id="ARBA00023136"/>
    </source>
</evidence>
<evidence type="ECO:0000256" key="4">
    <source>
        <dbReference type="ARBA" id="ARBA00022989"/>
    </source>
</evidence>